<dbReference type="Proteomes" id="UP001642484">
    <property type="component" value="Unassembled WGS sequence"/>
</dbReference>
<feature type="region of interest" description="Disordered" evidence="1">
    <location>
        <begin position="95"/>
        <end position="114"/>
    </location>
</feature>
<reference evidence="2 3" key="1">
    <citation type="submission" date="2024-02" db="EMBL/GenBank/DDBJ databases">
        <authorList>
            <person name="Chen Y."/>
            <person name="Shah S."/>
            <person name="Dougan E. K."/>
            <person name="Thang M."/>
            <person name="Chan C."/>
        </authorList>
    </citation>
    <scope>NUCLEOTIDE SEQUENCE [LARGE SCALE GENOMIC DNA]</scope>
</reference>
<organism evidence="2 3">
    <name type="scientific">Durusdinium trenchii</name>
    <dbReference type="NCBI Taxonomy" id="1381693"/>
    <lineage>
        <taxon>Eukaryota</taxon>
        <taxon>Sar</taxon>
        <taxon>Alveolata</taxon>
        <taxon>Dinophyceae</taxon>
        <taxon>Suessiales</taxon>
        <taxon>Symbiodiniaceae</taxon>
        <taxon>Durusdinium</taxon>
    </lineage>
</organism>
<accession>A0ABP0QD75</accession>
<feature type="compositionally biased region" description="Low complexity" evidence="1">
    <location>
        <begin position="105"/>
        <end position="114"/>
    </location>
</feature>
<feature type="compositionally biased region" description="Acidic residues" evidence="1">
    <location>
        <begin position="17"/>
        <end position="30"/>
    </location>
</feature>
<sequence>MAQPTWLESGFKLTKEESEDEEQSDFEEEPGIDREEFVRDRMNESPRRPEHEALLAEIDASMKAAALAYDRAAREAAEAAMQRRAKELRQEPLARRARWRDEAPEGSLSGLSDSEGSVAEVYDVERPLRDMLRFDQNWQRDEPGFIGRQARELQDAVVQRQITCPDFAYQFQMKLDLARTKFQRMVFFYILHEMCANMAQRCKEQEHLDALFEQNVNLLSSFLTCILAILDSFEQVTLERQERDFFATYIFWPKRNCSRASFFAELSDDKAYQQGLATWIEKMRRSPSLAQDESPEAAHGLARAVESPAPALIEETVAKAKSVKIKPTQAPGVAPRPSKKRLIKEEPPEAPKRRLVKEEAEAEEQTLLRVKVEKF</sequence>
<comment type="caution">
    <text evidence="2">The sequence shown here is derived from an EMBL/GenBank/DDBJ whole genome shotgun (WGS) entry which is preliminary data.</text>
</comment>
<protein>
    <submittedName>
        <fullName evidence="2">Uncharacterized protein</fullName>
    </submittedName>
</protein>
<feature type="compositionally biased region" description="Basic and acidic residues" evidence="1">
    <location>
        <begin position="31"/>
        <end position="49"/>
    </location>
</feature>
<evidence type="ECO:0000256" key="1">
    <source>
        <dbReference type="SAM" id="MobiDB-lite"/>
    </source>
</evidence>
<proteinExistence type="predicted"/>
<name>A0ABP0QD75_9DINO</name>
<feature type="region of interest" description="Disordered" evidence="1">
    <location>
        <begin position="1"/>
        <end position="49"/>
    </location>
</feature>
<keyword evidence="3" id="KW-1185">Reference proteome</keyword>
<evidence type="ECO:0000313" key="3">
    <source>
        <dbReference type="Proteomes" id="UP001642484"/>
    </source>
</evidence>
<gene>
    <name evidence="2" type="ORF">CCMP2556_LOCUS41271</name>
</gene>
<dbReference type="EMBL" id="CAXAMN010024250">
    <property type="protein sequence ID" value="CAK9084952.1"/>
    <property type="molecule type" value="Genomic_DNA"/>
</dbReference>
<feature type="region of interest" description="Disordered" evidence="1">
    <location>
        <begin position="325"/>
        <end position="358"/>
    </location>
</feature>
<feature type="compositionally biased region" description="Basic and acidic residues" evidence="1">
    <location>
        <begin position="343"/>
        <end position="358"/>
    </location>
</feature>
<evidence type="ECO:0000313" key="2">
    <source>
        <dbReference type="EMBL" id="CAK9084952.1"/>
    </source>
</evidence>